<organism evidence="8 9">
    <name type="scientific">Brevibacterium pityocampae</name>
    <dbReference type="NCBI Taxonomy" id="506594"/>
    <lineage>
        <taxon>Bacteria</taxon>
        <taxon>Bacillati</taxon>
        <taxon>Actinomycetota</taxon>
        <taxon>Actinomycetes</taxon>
        <taxon>Micrococcales</taxon>
        <taxon>Brevibacteriaceae</taxon>
        <taxon>Brevibacterium</taxon>
    </lineage>
</organism>
<keyword evidence="9" id="KW-1185">Reference proteome</keyword>
<dbReference type="Proteomes" id="UP001500642">
    <property type="component" value="Unassembled WGS sequence"/>
</dbReference>
<keyword evidence="3" id="KW-0238">DNA-binding</keyword>
<dbReference type="PROSITE" id="PS00622">
    <property type="entry name" value="HTH_LUXR_1"/>
    <property type="match status" value="1"/>
</dbReference>
<reference evidence="9" key="1">
    <citation type="journal article" date="2019" name="Int. J. Syst. Evol. Microbiol.">
        <title>The Global Catalogue of Microorganisms (GCM) 10K type strain sequencing project: providing services to taxonomists for standard genome sequencing and annotation.</title>
        <authorList>
            <consortium name="The Broad Institute Genomics Platform"/>
            <consortium name="The Broad Institute Genome Sequencing Center for Infectious Disease"/>
            <person name="Wu L."/>
            <person name="Ma J."/>
        </authorList>
    </citation>
    <scope>NUCLEOTIDE SEQUENCE [LARGE SCALE GENOMIC DNA]</scope>
    <source>
        <strain evidence="9">JCM 17808</strain>
    </source>
</reference>
<dbReference type="Pfam" id="PF00196">
    <property type="entry name" value="GerE"/>
    <property type="match status" value="1"/>
</dbReference>
<accession>A0ABP8J967</accession>
<keyword evidence="4" id="KW-0804">Transcription</keyword>
<proteinExistence type="predicted"/>
<dbReference type="SUPFAM" id="SSF46894">
    <property type="entry name" value="C-terminal effector domain of the bipartite response regulators"/>
    <property type="match status" value="1"/>
</dbReference>
<keyword evidence="2" id="KW-0805">Transcription regulation</keyword>
<dbReference type="PRINTS" id="PR00038">
    <property type="entry name" value="HTHLUXR"/>
</dbReference>
<evidence type="ECO:0000259" key="6">
    <source>
        <dbReference type="PROSITE" id="PS50043"/>
    </source>
</evidence>
<protein>
    <submittedName>
        <fullName evidence="8">Response regulator transcription factor</fullName>
    </submittedName>
</protein>
<evidence type="ECO:0000256" key="5">
    <source>
        <dbReference type="PROSITE-ProRule" id="PRU00169"/>
    </source>
</evidence>
<evidence type="ECO:0000259" key="7">
    <source>
        <dbReference type="PROSITE" id="PS50110"/>
    </source>
</evidence>
<dbReference type="SUPFAM" id="SSF52172">
    <property type="entry name" value="CheY-like"/>
    <property type="match status" value="1"/>
</dbReference>
<dbReference type="RefSeq" id="WP_345030529.1">
    <property type="nucleotide sequence ID" value="NZ_BAABGL010000004.1"/>
</dbReference>
<dbReference type="SMART" id="SM00421">
    <property type="entry name" value="HTH_LUXR"/>
    <property type="match status" value="1"/>
</dbReference>
<dbReference type="InterPro" id="IPR011006">
    <property type="entry name" value="CheY-like_superfamily"/>
</dbReference>
<dbReference type="InterPro" id="IPR058245">
    <property type="entry name" value="NreC/VraR/RcsB-like_REC"/>
</dbReference>
<dbReference type="Gene3D" id="3.40.50.2300">
    <property type="match status" value="1"/>
</dbReference>
<dbReference type="PANTHER" id="PTHR43214:SF24">
    <property type="entry name" value="TRANSCRIPTIONAL REGULATORY PROTEIN NARL-RELATED"/>
    <property type="match status" value="1"/>
</dbReference>
<dbReference type="InterPro" id="IPR001789">
    <property type="entry name" value="Sig_transdc_resp-reg_receiver"/>
</dbReference>
<dbReference type="PROSITE" id="PS50043">
    <property type="entry name" value="HTH_LUXR_2"/>
    <property type="match status" value="1"/>
</dbReference>
<name>A0ABP8J967_9MICO</name>
<dbReference type="PANTHER" id="PTHR43214">
    <property type="entry name" value="TWO-COMPONENT RESPONSE REGULATOR"/>
    <property type="match status" value="1"/>
</dbReference>
<comment type="caution">
    <text evidence="8">The sequence shown here is derived from an EMBL/GenBank/DDBJ whole genome shotgun (WGS) entry which is preliminary data.</text>
</comment>
<dbReference type="InterPro" id="IPR000792">
    <property type="entry name" value="Tscrpt_reg_LuxR_C"/>
</dbReference>
<evidence type="ECO:0000256" key="4">
    <source>
        <dbReference type="ARBA" id="ARBA00023163"/>
    </source>
</evidence>
<evidence type="ECO:0000256" key="1">
    <source>
        <dbReference type="ARBA" id="ARBA00022553"/>
    </source>
</evidence>
<evidence type="ECO:0000313" key="9">
    <source>
        <dbReference type="Proteomes" id="UP001500642"/>
    </source>
</evidence>
<dbReference type="InterPro" id="IPR039420">
    <property type="entry name" value="WalR-like"/>
</dbReference>
<sequence>MTAPHAQNPAPERIRVVIVDDEPLMRTGLRLILGGAPDIEVAGEAGNGEEALAGMPGWAPGVVLMDIRMPVLDGIGATRAIVEGASDPARAPRVLVLTAFDTDGFILEALRAGAVGFLLKDTPPAELVGAVRSAAAGTNAMNPSVVRRLVDLAGASAPAAEPPADPLAGLSAREREIAECVAAGMTNGEIAAQLFVSLPTVKTHVARVFDKLGVTNRVQLAILVLEAR</sequence>
<feature type="domain" description="Response regulatory" evidence="7">
    <location>
        <begin position="15"/>
        <end position="135"/>
    </location>
</feature>
<keyword evidence="1 5" id="KW-0597">Phosphoprotein</keyword>
<dbReference type="CDD" id="cd17535">
    <property type="entry name" value="REC_NarL-like"/>
    <property type="match status" value="1"/>
</dbReference>
<feature type="domain" description="HTH luxR-type" evidence="6">
    <location>
        <begin position="163"/>
        <end position="228"/>
    </location>
</feature>
<evidence type="ECO:0000256" key="3">
    <source>
        <dbReference type="ARBA" id="ARBA00023125"/>
    </source>
</evidence>
<dbReference type="EMBL" id="BAABGL010000004">
    <property type="protein sequence ID" value="GAA4387157.1"/>
    <property type="molecule type" value="Genomic_DNA"/>
</dbReference>
<dbReference type="PROSITE" id="PS50110">
    <property type="entry name" value="RESPONSE_REGULATORY"/>
    <property type="match status" value="1"/>
</dbReference>
<dbReference type="CDD" id="cd06170">
    <property type="entry name" value="LuxR_C_like"/>
    <property type="match status" value="1"/>
</dbReference>
<feature type="modified residue" description="4-aspartylphosphate" evidence="5">
    <location>
        <position position="66"/>
    </location>
</feature>
<evidence type="ECO:0000256" key="2">
    <source>
        <dbReference type="ARBA" id="ARBA00023015"/>
    </source>
</evidence>
<dbReference type="Pfam" id="PF00072">
    <property type="entry name" value="Response_reg"/>
    <property type="match status" value="1"/>
</dbReference>
<dbReference type="SMART" id="SM00448">
    <property type="entry name" value="REC"/>
    <property type="match status" value="1"/>
</dbReference>
<evidence type="ECO:0000313" key="8">
    <source>
        <dbReference type="EMBL" id="GAA4387157.1"/>
    </source>
</evidence>
<dbReference type="InterPro" id="IPR016032">
    <property type="entry name" value="Sig_transdc_resp-reg_C-effctor"/>
</dbReference>
<gene>
    <name evidence="8" type="ORF">GCM10023167_10810</name>
</gene>